<accession>B1HZN5</accession>
<protein>
    <submittedName>
        <fullName evidence="1">Uncharacterized protein</fullName>
    </submittedName>
</protein>
<gene>
    <name evidence="1" type="ordered locus">Bsph_4443</name>
</gene>
<proteinExistence type="predicted"/>
<reference evidence="1 2" key="1">
    <citation type="journal article" date="2008" name="J. Bacteriol.">
        <title>Complete genome sequence of the mosquitocidal bacterium Bacillus sphaericus C3-41 and comparison with those of closely related Bacillus species.</title>
        <authorList>
            <person name="Hu X."/>
            <person name="Fan W."/>
            <person name="Han B."/>
            <person name="Liu H."/>
            <person name="Zheng D."/>
            <person name="Li Q."/>
            <person name="Dong W."/>
            <person name="Yan J."/>
            <person name="Gao M."/>
            <person name="Berry C."/>
            <person name="Yuan Z."/>
        </authorList>
    </citation>
    <scope>NUCLEOTIDE SEQUENCE [LARGE SCALE GENOMIC DNA]</scope>
    <source>
        <strain evidence="1 2">C3-41</strain>
    </source>
</reference>
<dbReference type="EMBL" id="CP000817">
    <property type="protein sequence ID" value="ACA41894.1"/>
    <property type="molecule type" value="Genomic_DNA"/>
</dbReference>
<evidence type="ECO:0000313" key="1">
    <source>
        <dbReference type="EMBL" id="ACA41894.1"/>
    </source>
</evidence>
<sequence length="48" mass="5273">MYDAVSGSSYTNIGKIVITENAPDFLQISDFAAINWNEKAVNLVIEPL</sequence>
<evidence type="ECO:0000313" key="2">
    <source>
        <dbReference type="Proteomes" id="UP000002164"/>
    </source>
</evidence>
<organism evidence="1 2">
    <name type="scientific">Lysinibacillus sphaericus (strain C3-41)</name>
    <dbReference type="NCBI Taxonomy" id="444177"/>
    <lineage>
        <taxon>Bacteria</taxon>
        <taxon>Bacillati</taxon>
        <taxon>Bacillota</taxon>
        <taxon>Bacilli</taxon>
        <taxon>Bacillales</taxon>
        <taxon>Bacillaceae</taxon>
        <taxon>Lysinibacillus</taxon>
    </lineage>
</organism>
<name>B1HZN5_LYSSC</name>
<dbReference type="RefSeq" id="WP_012295915.1">
    <property type="nucleotide sequence ID" value="NC_010382.1"/>
</dbReference>
<dbReference type="EnsemblBacteria" id="ACA41894">
    <property type="protein sequence ID" value="ACA41894"/>
    <property type="gene ID" value="Bsph_4443"/>
</dbReference>
<dbReference type="HOGENOM" id="CLU_3154535_0_0_9"/>
<dbReference type="KEGG" id="lsp:Bsph_4443"/>
<dbReference type="Proteomes" id="UP000002164">
    <property type="component" value="Chromosome"/>
</dbReference>
<dbReference type="AlphaFoldDB" id="B1HZN5"/>